<evidence type="ECO:0000259" key="1">
    <source>
        <dbReference type="Pfam" id="PF08241"/>
    </source>
</evidence>
<dbReference type="OrthoDB" id="66144at2759"/>
<dbReference type="SUPFAM" id="SSF53335">
    <property type="entry name" value="S-adenosyl-L-methionine-dependent methyltransferases"/>
    <property type="match status" value="1"/>
</dbReference>
<dbReference type="InterPro" id="IPR029063">
    <property type="entry name" value="SAM-dependent_MTases_sf"/>
</dbReference>
<dbReference type="CDD" id="cd02440">
    <property type="entry name" value="AdoMet_MTases"/>
    <property type="match status" value="1"/>
</dbReference>
<proteinExistence type="predicted"/>
<dbReference type="InParanoid" id="A0A0D2A843"/>
<evidence type="ECO:0000313" key="2">
    <source>
        <dbReference type="EMBL" id="KIW02923.1"/>
    </source>
</evidence>
<evidence type="ECO:0000313" key="3">
    <source>
        <dbReference type="Proteomes" id="UP000053259"/>
    </source>
</evidence>
<dbReference type="VEuPathDB" id="FungiDB:PV09_05969"/>
<dbReference type="AlphaFoldDB" id="A0A0D2A843"/>
<dbReference type="GeneID" id="27313942"/>
<accession>A0A0D2A843</accession>
<reference evidence="2 3" key="1">
    <citation type="submission" date="2015-01" db="EMBL/GenBank/DDBJ databases">
        <title>The Genome Sequence of Ochroconis gallopava CBS43764.</title>
        <authorList>
            <consortium name="The Broad Institute Genomics Platform"/>
            <person name="Cuomo C."/>
            <person name="de Hoog S."/>
            <person name="Gorbushina A."/>
            <person name="Stielow B."/>
            <person name="Teixiera M."/>
            <person name="Abouelleil A."/>
            <person name="Chapman S.B."/>
            <person name="Priest M."/>
            <person name="Young S.K."/>
            <person name="Wortman J."/>
            <person name="Nusbaum C."/>
            <person name="Birren B."/>
        </authorList>
    </citation>
    <scope>NUCLEOTIDE SEQUENCE [LARGE SCALE GENOMIC DNA]</scope>
    <source>
        <strain evidence="2 3">CBS 43764</strain>
    </source>
</reference>
<organism evidence="2 3">
    <name type="scientific">Verruconis gallopava</name>
    <dbReference type="NCBI Taxonomy" id="253628"/>
    <lineage>
        <taxon>Eukaryota</taxon>
        <taxon>Fungi</taxon>
        <taxon>Dikarya</taxon>
        <taxon>Ascomycota</taxon>
        <taxon>Pezizomycotina</taxon>
        <taxon>Dothideomycetes</taxon>
        <taxon>Pleosporomycetidae</taxon>
        <taxon>Venturiales</taxon>
        <taxon>Sympoventuriaceae</taxon>
        <taxon>Verruconis</taxon>
    </lineage>
</organism>
<protein>
    <recommendedName>
        <fullName evidence="1">Methyltransferase type 11 domain-containing protein</fullName>
    </recommendedName>
</protein>
<dbReference type="GO" id="GO:0010420">
    <property type="term" value="F:polyprenyldihydroxybenzoate methyltransferase activity"/>
    <property type="evidence" value="ECO:0007669"/>
    <property type="project" value="TreeGrafter"/>
</dbReference>
<dbReference type="Pfam" id="PF08241">
    <property type="entry name" value="Methyltransf_11"/>
    <property type="match status" value="1"/>
</dbReference>
<sequence length="260" mass="29403">MPQNIYDDSSFFANYSLLPRSVHGLGGAAEWPTMKRLVGNVKDKDVLDLGCGMGWFCRWARDEGARSVLGTDISQNMLRQARSFDNALSSGAVSNALIYERNDLECLELPSEKYDLVYSSLAFHYLPSVDRLFSNIFRALRPGGRLVFSVEHPIMTAPLGPAFDGTYRRDERGDVFWPLNSYSIEGLRETTWLGVTGVQKYHRAAETYLNSLIHSGFMLTTVRESWDGMNRKPRSNEEDWGGHRPFLLIIAADKHACRPD</sequence>
<dbReference type="PANTHER" id="PTHR43464:SF23">
    <property type="entry name" value="JUVENILE HORMONE ACID O-METHYLTRANSFERASE"/>
    <property type="match status" value="1"/>
</dbReference>
<dbReference type="RefSeq" id="XP_016212792.1">
    <property type="nucleotide sequence ID" value="XM_016359543.1"/>
</dbReference>
<feature type="domain" description="Methyltransferase type 11" evidence="1">
    <location>
        <begin position="47"/>
        <end position="148"/>
    </location>
</feature>
<dbReference type="STRING" id="253628.A0A0D2A843"/>
<dbReference type="PANTHER" id="PTHR43464">
    <property type="entry name" value="METHYLTRANSFERASE"/>
    <property type="match status" value="1"/>
</dbReference>
<dbReference type="InterPro" id="IPR013216">
    <property type="entry name" value="Methyltransf_11"/>
</dbReference>
<dbReference type="Proteomes" id="UP000053259">
    <property type="component" value="Unassembled WGS sequence"/>
</dbReference>
<name>A0A0D2A843_9PEZI</name>
<dbReference type="EMBL" id="KN847547">
    <property type="protein sequence ID" value="KIW02923.1"/>
    <property type="molecule type" value="Genomic_DNA"/>
</dbReference>
<dbReference type="HOGENOM" id="CLU_049749_4_0_1"/>
<dbReference type="Gene3D" id="3.40.50.150">
    <property type="entry name" value="Vaccinia Virus protein VP39"/>
    <property type="match status" value="1"/>
</dbReference>
<keyword evidence="3" id="KW-1185">Reference proteome</keyword>
<gene>
    <name evidence="2" type="ORF">PV09_05969</name>
</gene>